<sequence length="237" mass="25122">MSLVSIGVAFVAGLASVLSPCVLPLIPSYLTSMAGTALTPDSIADHKIRSRVIQNSLLFILGFSLILIAAGLGASALGQFVAQHRRLIAELGGLVIIVFGLEISGVIEIGLFKRDAHIGLKPNRRRWSSILLGVVFAAGWTPCVGPILASILILAARSNTVIAGALLLASYAVGLAIPFFALAVFLGQAAQWTRRLGQYLPWIEKLSGAFLVILGVMLITGWFDLIPNWVTAAVNRL</sequence>
<organism evidence="8 9">
    <name type="scientific">Sulfobacillus benefaciens</name>
    <dbReference type="NCBI Taxonomy" id="453960"/>
    <lineage>
        <taxon>Bacteria</taxon>
        <taxon>Bacillati</taxon>
        <taxon>Bacillota</taxon>
        <taxon>Clostridia</taxon>
        <taxon>Eubacteriales</taxon>
        <taxon>Clostridiales Family XVII. Incertae Sedis</taxon>
        <taxon>Sulfobacillus</taxon>
    </lineage>
</organism>
<dbReference type="Pfam" id="PF02683">
    <property type="entry name" value="DsbD_TM"/>
    <property type="match status" value="1"/>
</dbReference>
<dbReference type="Proteomes" id="UP000242972">
    <property type="component" value="Unassembled WGS sequence"/>
</dbReference>
<feature type="transmembrane region" description="Helical" evidence="6">
    <location>
        <begin position="57"/>
        <end position="81"/>
    </location>
</feature>
<evidence type="ECO:0000256" key="6">
    <source>
        <dbReference type="SAM" id="Phobius"/>
    </source>
</evidence>
<dbReference type="GO" id="GO:0017004">
    <property type="term" value="P:cytochrome complex assembly"/>
    <property type="evidence" value="ECO:0007669"/>
    <property type="project" value="InterPro"/>
</dbReference>
<evidence type="ECO:0000313" key="9">
    <source>
        <dbReference type="Proteomes" id="UP000242972"/>
    </source>
</evidence>
<feature type="transmembrane region" description="Helical" evidence="6">
    <location>
        <begin position="6"/>
        <end position="26"/>
    </location>
</feature>
<evidence type="ECO:0000256" key="1">
    <source>
        <dbReference type="ARBA" id="ARBA00004141"/>
    </source>
</evidence>
<keyword evidence="4 6" id="KW-1133">Transmembrane helix</keyword>
<dbReference type="PANTHER" id="PTHR31272:SF4">
    <property type="entry name" value="CYTOCHROME C-TYPE BIOGENESIS PROTEIN HI_1454-RELATED"/>
    <property type="match status" value="1"/>
</dbReference>
<evidence type="ECO:0000256" key="2">
    <source>
        <dbReference type="ARBA" id="ARBA00006143"/>
    </source>
</evidence>
<dbReference type="EMBL" id="PXYW01000024">
    <property type="protein sequence ID" value="PSR33208.1"/>
    <property type="molecule type" value="Genomic_DNA"/>
</dbReference>
<feature type="transmembrane region" description="Helical" evidence="6">
    <location>
        <begin position="206"/>
        <end position="223"/>
    </location>
</feature>
<comment type="subcellular location">
    <subcellularLocation>
        <location evidence="1">Membrane</location>
        <topology evidence="1">Multi-pass membrane protein</topology>
    </subcellularLocation>
</comment>
<dbReference type="PANTHER" id="PTHR31272">
    <property type="entry name" value="CYTOCHROME C-TYPE BIOGENESIS PROTEIN HI_1454-RELATED"/>
    <property type="match status" value="1"/>
</dbReference>
<reference evidence="8 9" key="1">
    <citation type="journal article" date="2014" name="BMC Genomics">
        <title>Comparison of environmental and isolate Sulfobacillus genomes reveals diverse carbon, sulfur, nitrogen, and hydrogen metabolisms.</title>
        <authorList>
            <person name="Justice N.B."/>
            <person name="Norman A."/>
            <person name="Brown C.T."/>
            <person name="Singh A."/>
            <person name="Thomas B.C."/>
            <person name="Banfield J.F."/>
        </authorList>
    </citation>
    <scope>NUCLEOTIDE SEQUENCE [LARGE SCALE GENOMIC DNA]</scope>
    <source>
        <strain evidence="8">AMDSBA4</strain>
    </source>
</reference>
<evidence type="ECO:0000259" key="7">
    <source>
        <dbReference type="Pfam" id="PF02683"/>
    </source>
</evidence>
<dbReference type="GO" id="GO:0016020">
    <property type="term" value="C:membrane"/>
    <property type="evidence" value="ECO:0007669"/>
    <property type="project" value="UniProtKB-SubCell"/>
</dbReference>
<keyword evidence="5 6" id="KW-0472">Membrane</keyword>
<proteinExistence type="inferred from homology"/>
<dbReference type="InterPro" id="IPR051790">
    <property type="entry name" value="Cytochrome_c-biogenesis_DsbD"/>
</dbReference>
<feature type="transmembrane region" description="Helical" evidence="6">
    <location>
        <begin position="161"/>
        <end position="186"/>
    </location>
</feature>
<protein>
    <submittedName>
        <fullName evidence="8">Cytochrome C biogenesis protein</fullName>
    </submittedName>
</protein>
<comment type="similarity">
    <text evidence="2">Belongs to the DsbD family.</text>
</comment>
<dbReference type="AlphaFoldDB" id="A0A2T2XFF4"/>
<dbReference type="InterPro" id="IPR003834">
    <property type="entry name" value="Cyt_c_assmbl_TM_dom"/>
</dbReference>
<keyword evidence="3 6" id="KW-0812">Transmembrane</keyword>
<feature type="domain" description="Cytochrome C biogenesis protein transmembrane" evidence="7">
    <location>
        <begin position="4"/>
        <end position="219"/>
    </location>
</feature>
<feature type="transmembrane region" description="Helical" evidence="6">
    <location>
        <begin position="130"/>
        <end position="155"/>
    </location>
</feature>
<feature type="transmembrane region" description="Helical" evidence="6">
    <location>
        <begin position="87"/>
        <end position="109"/>
    </location>
</feature>
<evidence type="ECO:0000313" key="8">
    <source>
        <dbReference type="EMBL" id="PSR33208.1"/>
    </source>
</evidence>
<gene>
    <name evidence="8" type="ORF">C7B46_10700</name>
</gene>
<name>A0A2T2XFF4_9FIRM</name>
<comment type="caution">
    <text evidence="8">The sequence shown here is derived from an EMBL/GenBank/DDBJ whole genome shotgun (WGS) entry which is preliminary data.</text>
</comment>
<evidence type="ECO:0000256" key="5">
    <source>
        <dbReference type="ARBA" id="ARBA00023136"/>
    </source>
</evidence>
<evidence type="ECO:0000256" key="3">
    <source>
        <dbReference type="ARBA" id="ARBA00022692"/>
    </source>
</evidence>
<evidence type="ECO:0000256" key="4">
    <source>
        <dbReference type="ARBA" id="ARBA00022989"/>
    </source>
</evidence>
<accession>A0A2T2XFF4</accession>